<evidence type="ECO:0000256" key="4">
    <source>
        <dbReference type="ARBA" id="ARBA00022833"/>
    </source>
</evidence>
<dbReference type="GO" id="GO:0046872">
    <property type="term" value="F:metal ion binding"/>
    <property type="evidence" value="ECO:0007669"/>
    <property type="project" value="UniProtKB-KW"/>
</dbReference>
<dbReference type="Pfam" id="PF24827">
    <property type="entry name" value="AstE_AspA_cat"/>
    <property type="match status" value="1"/>
</dbReference>
<evidence type="ECO:0000313" key="7">
    <source>
        <dbReference type="Proteomes" id="UP000230586"/>
    </source>
</evidence>
<evidence type="ECO:0000256" key="3">
    <source>
        <dbReference type="ARBA" id="ARBA00022801"/>
    </source>
</evidence>
<name>A0A2M6XT95_9BACT</name>
<dbReference type="PANTHER" id="PTHR37326:SF1">
    <property type="entry name" value="BLL3975 PROTEIN"/>
    <property type="match status" value="1"/>
</dbReference>
<proteinExistence type="predicted"/>
<dbReference type="CDD" id="cd06230">
    <property type="entry name" value="M14_ASTE_ASPA_like"/>
    <property type="match status" value="1"/>
</dbReference>
<dbReference type="PANTHER" id="PTHR37326">
    <property type="entry name" value="BLL3975 PROTEIN"/>
    <property type="match status" value="1"/>
</dbReference>
<comment type="cofactor">
    <cofactor evidence="1">
        <name>Zn(2+)</name>
        <dbReference type="ChEBI" id="CHEBI:29105"/>
    </cofactor>
</comment>
<keyword evidence="4" id="KW-0862">Zinc</keyword>
<organism evidence="6 7">
    <name type="scientific">Candidatus Kuenenbacteria bacterium CG08_land_8_20_14_0_20_37_23</name>
    <dbReference type="NCBI Taxonomy" id="1974617"/>
    <lineage>
        <taxon>Bacteria</taxon>
        <taxon>Candidatus Kueneniibacteriota</taxon>
    </lineage>
</organism>
<dbReference type="AlphaFoldDB" id="A0A2M6XT95"/>
<evidence type="ECO:0000256" key="1">
    <source>
        <dbReference type="ARBA" id="ARBA00001947"/>
    </source>
</evidence>
<feature type="domain" description="Succinylglutamate desuccinylase/Aspartoacylase catalytic" evidence="5">
    <location>
        <begin position="25"/>
        <end position="211"/>
    </location>
</feature>
<sequence length="313" mass="34650">MSKKIFILKTKDEATIEVVRFGNSKPNILLISGIHGDEKTGAQVLEQLISEIGSQKIQGTINIIKVANPQAYQANQRLHPNDHKDLNRSFPSPGNNTPADNLASILGEFAISHDLVVDLHTFPNQISPLIGVLLSEGNEERRKESNELLKIINPDLIWFLDVQATEPQKGGSICSLALKKNITAFGLELPPDDLASQDQMKRVVEGLKAVLVKLSVIDHQLPIKAAGKVPVYERQVYKSLDDGQFTPQKSILTRVNKNEIIGKITNQQTGQIKEIISPIDGVLLTVSRARAVKRGEKLFVLGREFYGHFNCML</sequence>
<dbReference type="Proteomes" id="UP000230586">
    <property type="component" value="Unassembled WGS sequence"/>
</dbReference>
<protein>
    <recommendedName>
        <fullName evidence="5">Succinylglutamate desuccinylase/Aspartoacylase catalytic domain-containing protein</fullName>
    </recommendedName>
</protein>
<comment type="caution">
    <text evidence="6">The sequence shown here is derived from an EMBL/GenBank/DDBJ whole genome shotgun (WGS) entry which is preliminary data.</text>
</comment>
<dbReference type="InterPro" id="IPR055438">
    <property type="entry name" value="AstE_AspA_cat"/>
</dbReference>
<gene>
    <name evidence="6" type="ORF">COT27_00950</name>
</gene>
<dbReference type="GO" id="GO:0016788">
    <property type="term" value="F:hydrolase activity, acting on ester bonds"/>
    <property type="evidence" value="ECO:0007669"/>
    <property type="project" value="InterPro"/>
</dbReference>
<evidence type="ECO:0000256" key="2">
    <source>
        <dbReference type="ARBA" id="ARBA00022723"/>
    </source>
</evidence>
<keyword evidence="3" id="KW-0378">Hydrolase</keyword>
<dbReference type="InterPro" id="IPR053138">
    <property type="entry name" value="N-alpha-Ac-DABA_deacetylase"/>
</dbReference>
<dbReference type="SUPFAM" id="SSF53187">
    <property type="entry name" value="Zn-dependent exopeptidases"/>
    <property type="match status" value="1"/>
</dbReference>
<evidence type="ECO:0000259" key="5">
    <source>
        <dbReference type="Pfam" id="PF24827"/>
    </source>
</evidence>
<dbReference type="Gene3D" id="3.40.630.10">
    <property type="entry name" value="Zn peptidases"/>
    <property type="match status" value="1"/>
</dbReference>
<dbReference type="EMBL" id="PEXX01000018">
    <property type="protein sequence ID" value="PIU10857.1"/>
    <property type="molecule type" value="Genomic_DNA"/>
</dbReference>
<evidence type="ECO:0000313" key="6">
    <source>
        <dbReference type="EMBL" id="PIU10857.1"/>
    </source>
</evidence>
<reference evidence="7" key="1">
    <citation type="submission" date="2017-09" db="EMBL/GenBank/DDBJ databases">
        <title>Depth-based differentiation of microbial function through sediment-hosted aquifers and enrichment of novel symbionts in the deep terrestrial subsurface.</title>
        <authorList>
            <person name="Probst A.J."/>
            <person name="Ladd B."/>
            <person name="Jarett J.K."/>
            <person name="Geller-Mcgrath D.E."/>
            <person name="Sieber C.M.K."/>
            <person name="Emerson J.B."/>
            <person name="Anantharaman K."/>
            <person name="Thomas B.C."/>
            <person name="Malmstrom R."/>
            <person name="Stieglmeier M."/>
            <person name="Klingl A."/>
            <person name="Woyke T."/>
            <person name="Ryan C.M."/>
            <person name="Banfield J.F."/>
        </authorList>
    </citation>
    <scope>NUCLEOTIDE SEQUENCE [LARGE SCALE GENOMIC DNA]</scope>
</reference>
<accession>A0A2M6XT95</accession>
<keyword evidence="2" id="KW-0479">Metal-binding</keyword>